<accession>A0ABP0Y0T8</accession>
<dbReference type="Pfam" id="PF07468">
    <property type="entry name" value="Agglutinin"/>
    <property type="match status" value="2"/>
</dbReference>
<protein>
    <recommendedName>
        <fullName evidence="1">Agglutinin domain-containing protein</fullName>
    </recommendedName>
</protein>
<evidence type="ECO:0000313" key="2">
    <source>
        <dbReference type="EMBL" id="CAK9314039.1"/>
    </source>
</evidence>
<dbReference type="SUPFAM" id="SSF50382">
    <property type="entry name" value="Agglutinin"/>
    <property type="match status" value="2"/>
</dbReference>
<dbReference type="InterPro" id="IPR053237">
    <property type="entry name" value="Natterin_C"/>
</dbReference>
<dbReference type="PANTHER" id="PTHR39244:SF5">
    <property type="entry name" value="NATTERIN-3-LIKE"/>
    <property type="match status" value="1"/>
</dbReference>
<feature type="domain" description="Agglutinin" evidence="1">
    <location>
        <begin position="166"/>
        <end position="307"/>
    </location>
</feature>
<dbReference type="InterPro" id="IPR036242">
    <property type="entry name" value="Agglutinin_dom_sf"/>
</dbReference>
<dbReference type="EMBL" id="OZ021745">
    <property type="protein sequence ID" value="CAK9314039.1"/>
    <property type="molecule type" value="Genomic_DNA"/>
</dbReference>
<evidence type="ECO:0000313" key="3">
    <source>
        <dbReference type="Proteomes" id="UP001642487"/>
    </source>
</evidence>
<proteinExistence type="predicted"/>
<dbReference type="PANTHER" id="PTHR39244">
    <property type="entry name" value="NATTERIN-4"/>
    <property type="match status" value="1"/>
</dbReference>
<dbReference type="Proteomes" id="UP001642487">
    <property type="component" value="Chromosome 11"/>
</dbReference>
<name>A0ABP0Y0T8_9ROSI</name>
<evidence type="ECO:0000259" key="1">
    <source>
        <dbReference type="SMART" id="SM00791"/>
    </source>
</evidence>
<dbReference type="Gene3D" id="2.170.15.10">
    <property type="entry name" value="Proaerolysin, chain A, domain 3"/>
    <property type="match status" value="1"/>
</dbReference>
<gene>
    <name evidence="2" type="ORF">CITCOLO1_LOCUS5780</name>
</gene>
<dbReference type="InterPro" id="IPR008998">
    <property type="entry name" value="Agglutinin"/>
</dbReference>
<reference evidence="2 3" key="1">
    <citation type="submission" date="2024-03" db="EMBL/GenBank/DDBJ databases">
        <authorList>
            <person name="Gkanogiannis A."/>
            <person name="Becerra Lopez-Lavalle L."/>
        </authorList>
    </citation>
    <scope>NUCLEOTIDE SEQUENCE [LARGE SCALE GENOMIC DNA]</scope>
</reference>
<feature type="domain" description="Agglutinin" evidence="1">
    <location>
        <begin position="7"/>
        <end position="161"/>
    </location>
</feature>
<sequence length="475" mass="54176">MSSPVGKTVCFLSLYNGKYLRYPDEDIEGHGFPVFDHGDFERFSLLSPYTKFKIVASSTTATSSYVHIQSAYNNKYWVRSTNDNSWIWAGADEINEDQTAWNCTLFEILNTNEKPNYVRIRHLQLGCYLSLWTASVFYKYGLFADSPNIRDDKRDQVEWTDTGSYFVLPKFIAFKNSASGAYLSGKVIDGQNHLQFLSSNIQDETVMHESFPKAWGGYNIQSTYFAQYWETLAAGFYSAWIVADTKYPDRSDQTLFYVLDGGGNNLVVFKTKAEEFYCKQYSSGNKTNCLYALNTATFDEAKFEVVETISERSIYGVEYRESDARYYDKNKVLLGTNSESNANAVPIEIEFSFPYPISTKQSWNSTSSRKVFQKVSLDAQPPESISINNAKPNGIVQDYYWGEGITISGDDAKLSVKVPPNSIVNIRFYANHYSADIPFRYTQDDTRLDGTKVTTKLDDGLFTIINHVDFNYEIE</sequence>
<dbReference type="Gene3D" id="2.80.10.50">
    <property type="match status" value="2"/>
</dbReference>
<organism evidence="2 3">
    <name type="scientific">Citrullus colocynthis</name>
    <name type="common">colocynth</name>
    <dbReference type="NCBI Taxonomy" id="252529"/>
    <lineage>
        <taxon>Eukaryota</taxon>
        <taxon>Viridiplantae</taxon>
        <taxon>Streptophyta</taxon>
        <taxon>Embryophyta</taxon>
        <taxon>Tracheophyta</taxon>
        <taxon>Spermatophyta</taxon>
        <taxon>Magnoliopsida</taxon>
        <taxon>eudicotyledons</taxon>
        <taxon>Gunneridae</taxon>
        <taxon>Pentapetalae</taxon>
        <taxon>rosids</taxon>
        <taxon>fabids</taxon>
        <taxon>Cucurbitales</taxon>
        <taxon>Cucurbitaceae</taxon>
        <taxon>Benincaseae</taxon>
        <taxon>Citrullus</taxon>
    </lineage>
</organism>
<keyword evidence="3" id="KW-1185">Reference proteome</keyword>
<dbReference type="SUPFAM" id="SSF56973">
    <property type="entry name" value="Aerolisin/ETX pore-forming domain"/>
    <property type="match status" value="1"/>
</dbReference>
<dbReference type="SMART" id="SM00791">
    <property type="entry name" value="Agglutinin"/>
    <property type="match status" value="2"/>
</dbReference>